<protein>
    <submittedName>
        <fullName evidence="2">Uncharacterized protein</fullName>
    </submittedName>
</protein>
<evidence type="ECO:0000313" key="3">
    <source>
        <dbReference type="Proteomes" id="UP001153636"/>
    </source>
</evidence>
<keyword evidence="3" id="KW-1185">Reference proteome</keyword>
<sequence>MNKHDRDIDISVQEGNTGSRVKKPKTPEKRRLNKQQKYVGKDPGLLRFTRPCNHNTASYKCSTVALADIRLIGRKLYAAPDKLTQDIKLCHMLGVCEKVKKRSNKDNIRKEKDPKKKSDLMIERRIQRKRADASYKLAKEDPPNSISFCFDMQQVQPLPHTPITDAFYSHQVSFYIFCCVDMNSRHPTFYTWTEIQDDRGLVKIGSALLNYLDSLEPEDIEVLRLFLWGPEQKLAYCTCSLFLALK</sequence>
<dbReference type="EMBL" id="OV651815">
    <property type="protein sequence ID" value="CAH1108357.1"/>
    <property type="molecule type" value="Genomic_DNA"/>
</dbReference>
<name>A0A9P0CRX0_9CUCU</name>
<dbReference type="OrthoDB" id="6778574at2759"/>
<dbReference type="AlphaFoldDB" id="A0A9P0CRX0"/>
<gene>
    <name evidence="2" type="ORF">PSYICH_LOCUS8615</name>
</gene>
<dbReference type="PANTHER" id="PTHR10773">
    <property type="entry name" value="DNA-DIRECTED RNA POLYMERASES I, II, AND III SUBUNIT RPABC2"/>
    <property type="match status" value="1"/>
</dbReference>
<dbReference type="PANTHER" id="PTHR10773:SF19">
    <property type="match status" value="1"/>
</dbReference>
<proteinExistence type="predicted"/>
<reference evidence="2" key="1">
    <citation type="submission" date="2022-01" db="EMBL/GenBank/DDBJ databases">
        <authorList>
            <person name="King R."/>
        </authorList>
    </citation>
    <scope>NUCLEOTIDE SEQUENCE</scope>
</reference>
<feature type="region of interest" description="Disordered" evidence="1">
    <location>
        <begin position="1"/>
        <end position="39"/>
    </location>
</feature>
<evidence type="ECO:0000256" key="1">
    <source>
        <dbReference type="SAM" id="MobiDB-lite"/>
    </source>
</evidence>
<evidence type="ECO:0000313" key="2">
    <source>
        <dbReference type="EMBL" id="CAH1108357.1"/>
    </source>
</evidence>
<accession>A0A9P0CRX0</accession>
<dbReference type="Proteomes" id="UP001153636">
    <property type="component" value="Chromosome 3"/>
</dbReference>
<organism evidence="2 3">
    <name type="scientific">Psylliodes chrysocephalus</name>
    <dbReference type="NCBI Taxonomy" id="3402493"/>
    <lineage>
        <taxon>Eukaryota</taxon>
        <taxon>Metazoa</taxon>
        <taxon>Ecdysozoa</taxon>
        <taxon>Arthropoda</taxon>
        <taxon>Hexapoda</taxon>
        <taxon>Insecta</taxon>
        <taxon>Pterygota</taxon>
        <taxon>Neoptera</taxon>
        <taxon>Endopterygota</taxon>
        <taxon>Coleoptera</taxon>
        <taxon>Polyphaga</taxon>
        <taxon>Cucujiformia</taxon>
        <taxon>Chrysomeloidea</taxon>
        <taxon>Chrysomelidae</taxon>
        <taxon>Galerucinae</taxon>
        <taxon>Alticini</taxon>
        <taxon>Psylliodes</taxon>
    </lineage>
</organism>